<dbReference type="AlphaFoldDB" id="A0A916XKE3"/>
<reference evidence="1" key="1">
    <citation type="journal article" date="2014" name="Int. J. Syst. Evol. Microbiol.">
        <title>Complete genome sequence of Corynebacterium casei LMG S-19264T (=DSM 44701T), isolated from a smear-ripened cheese.</title>
        <authorList>
            <consortium name="US DOE Joint Genome Institute (JGI-PGF)"/>
            <person name="Walter F."/>
            <person name="Albersmeier A."/>
            <person name="Kalinowski J."/>
            <person name="Ruckert C."/>
        </authorList>
    </citation>
    <scope>NUCLEOTIDE SEQUENCE</scope>
    <source>
        <strain evidence="1">CGMCC 1.12919</strain>
    </source>
</reference>
<organism evidence="1 2">
    <name type="scientific">Chelatococcus reniformis</name>
    <dbReference type="NCBI Taxonomy" id="1494448"/>
    <lineage>
        <taxon>Bacteria</taxon>
        <taxon>Pseudomonadati</taxon>
        <taxon>Pseudomonadota</taxon>
        <taxon>Alphaproteobacteria</taxon>
        <taxon>Hyphomicrobiales</taxon>
        <taxon>Chelatococcaceae</taxon>
        <taxon>Chelatococcus</taxon>
    </lineage>
</organism>
<dbReference type="Proteomes" id="UP000637002">
    <property type="component" value="Unassembled WGS sequence"/>
</dbReference>
<accession>A0A916XKE3</accession>
<keyword evidence="2" id="KW-1185">Reference proteome</keyword>
<protein>
    <submittedName>
        <fullName evidence="1">Uncharacterized protein</fullName>
    </submittedName>
</protein>
<dbReference type="EMBL" id="BMGG01000008">
    <property type="protein sequence ID" value="GGC81235.1"/>
    <property type="molecule type" value="Genomic_DNA"/>
</dbReference>
<sequence>MPGHDDHPTTAAISIVTEAEMDELAAQLSAGDALIAQAVATLAETLRDAGHSEEVIRQRLTEAVAELAKGRPWARPRS</sequence>
<evidence type="ECO:0000313" key="1">
    <source>
        <dbReference type="EMBL" id="GGC81235.1"/>
    </source>
</evidence>
<proteinExistence type="predicted"/>
<dbReference type="RefSeq" id="WP_188611317.1">
    <property type="nucleotide sequence ID" value="NZ_BMGG01000008.1"/>
</dbReference>
<gene>
    <name evidence="1" type="ORF">GCM10010994_43980</name>
</gene>
<evidence type="ECO:0000313" key="2">
    <source>
        <dbReference type="Proteomes" id="UP000637002"/>
    </source>
</evidence>
<name>A0A916XKE3_9HYPH</name>
<comment type="caution">
    <text evidence="1">The sequence shown here is derived from an EMBL/GenBank/DDBJ whole genome shotgun (WGS) entry which is preliminary data.</text>
</comment>
<reference evidence="1" key="2">
    <citation type="submission" date="2020-09" db="EMBL/GenBank/DDBJ databases">
        <authorList>
            <person name="Sun Q."/>
            <person name="Zhou Y."/>
        </authorList>
    </citation>
    <scope>NUCLEOTIDE SEQUENCE</scope>
    <source>
        <strain evidence="1">CGMCC 1.12919</strain>
    </source>
</reference>